<evidence type="ECO:0000259" key="1">
    <source>
        <dbReference type="Pfam" id="PF08281"/>
    </source>
</evidence>
<dbReference type="SUPFAM" id="SSF88946">
    <property type="entry name" value="Sigma2 domain of RNA polymerase sigma factors"/>
    <property type="match status" value="1"/>
</dbReference>
<dbReference type="InterPro" id="IPR013324">
    <property type="entry name" value="RNA_pol_sigma_r3/r4-like"/>
</dbReference>
<comment type="caution">
    <text evidence="2">The sequence shown here is derived from an EMBL/GenBank/DDBJ whole genome shotgun (WGS) entry which is preliminary data.</text>
</comment>
<dbReference type="EMBL" id="JAQNDN010000028">
    <property type="protein sequence ID" value="MDC0675986.1"/>
    <property type="molecule type" value="Genomic_DNA"/>
</dbReference>
<organism evidence="2 3">
    <name type="scientific">Nannocystis radixulma</name>
    <dbReference type="NCBI Taxonomy" id="2995305"/>
    <lineage>
        <taxon>Bacteria</taxon>
        <taxon>Pseudomonadati</taxon>
        <taxon>Myxococcota</taxon>
        <taxon>Polyangia</taxon>
        <taxon>Nannocystales</taxon>
        <taxon>Nannocystaceae</taxon>
        <taxon>Nannocystis</taxon>
    </lineage>
</organism>
<dbReference type="NCBIfam" id="TIGR03001">
    <property type="entry name" value="Sig-70_gmx1"/>
    <property type="match status" value="1"/>
</dbReference>
<dbReference type="Gene3D" id="1.10.10.10">
    <property type="entry name" value="Winged helix-like DNA-binding domain superfamily/Winged helix DNA-binding domain"/>
    <property type="match status" value="1"/>
</dbReference>
<dbReference type="InterPro" id="IPR013325">
    <property type="entry name" value="RNA_pol_sigma_r2"/>
</dbReference>
<feature type="domain" description="RNA polymerase sigma factor 70 region 4 type 2" evidence="1">
    <location>
        <begin position="235"/>
        <end position="286"/>
    </location>
</feature>
<reference evidence="2 3" key="1">
    <citation type="submission" date="2022-11" db="EMBL/GenBank/DDBJ databases">
        <title>Minimal conservation of predation-associated metabolite biosynthetic gene clusters underscores biosynthetic potential of Myxococcota including descriptions for ten novel species: Archangium lansinium sp. nov., Myxococcus landrumus sp. nov., Nannocystis bai.</title>
        <authorList>
            <person name="Ahearne A."/>
            <person name="Stevens C."/>
            <person name="Dowd S."/>
        </authorList>
    </citation>
    <scope>NUCLEOTIDE SEQUENCE [LARGE SCALE GENOMIC DNA]</scope>
    <source>
        <strain evidence="2 3">NCELM</strain>
    </source>
</reference>
<dbReference type="InterPro" id="IPR013249">
    <property type="entry name" value="RNA_pol_sigma70_r4_t2"/>
</dbReference>
<dbReference type="InterPro" id="IPR036388">
    <property type="entry name" value="WH-like_DNA-bd_sf"/>
</dbReference>
<dbReference type="Pfam" id="PF08281">
    <property type="entry name" value="Sigma70_r4_2"/>
    <property type="match status" value="1"/>
</dbReference>
<dbReference type="InterPro" id="IPR011745">
    <property type="entry name" value="RNA_pol_sigma70_MYXXA"/>
</dbReference>
<evidence type="ECO:0000313" key="2">
    <source>
        <dbReference type="EMBL" id="MDC0675986.1"/>
    </source>
</evidence>
<proteinExistence type="predicted"/>
<dbReference type="Gene3D" id="1.10.1740.10">
    <property type="match status" value="1"/>
</dbReference>
<evidence type="ECO:0000313" key="3">
    <source>
        <dbReference type="Proteomes" id="UP001217838"/>
    </source>
</evidence>
<keyword evidence="3" id="KW-1185">Reference proteome</keyword>
<sequence>MFDVAMVIGVAVRGSDISDIREALWCVQSSHGRASPHCRAERRLGNRRGGPLCWRRAMSTHAEDHDLACLYARGREAWPDIAVDLADFARFVGDRLESRAASRLDGAALYLVCACLAGDRRALAAFDQRYIVPLAQGLSRFERVGVSNEDVTQLLRIRFLFGEGGRPPRITDYTGASDLRAWLRVAAVRIAISLQRKHRREDPSGADALHVLADAAPSPELGLMKEISRAEFATAFQAAVTALEPRQRNLLRHQAIDRMSIDRIAALYGVHRATAARWVAQAREALVAGVRRRLQARLAVAPERLDSILHLIESQLDVSLRQLLPAE</sequence>
<dbReference type="NCBIfam" id="TIGR02937">
    <property type="entry name" value="sigma70-ECF"/>
    <property type="match status" value="1"/>
</dbReference>
<accession>A0ABT5BPA0</accession>
<protein>
    <submittedName>
        <fullName evidence="2">Sigma-70 family RNA polymerase sigma factor</fullName>
    </submittedName>
</protein>
<name>A0ABT5BPA0_9BACT</name>
<dbReference type="SUPFAM" id="SSF88659">
    <property type="entry name" value="Sigma3 and sigma4 domains of RNA polymerase sigma factors"/>
    <property type="match status" value="1"/>
</dbReference>
<dbReference type="InterPro" id="IPR014284">
    <property type="entry name" value="RNA_pol_sigma-70_dom"/>
</dbReference>
<dbReference type="RefSeq" id="WP_272011683.1">
    <property type="nucleotide sequence ID" value="NZ_JAQNDN010000028.1"/>
</dbReference>
<gene>
    <name evidence="2" type="ORF">POL58_50110</name>
</gene>
<dbReference type="Proteomes" id="UP001217838">
    <property type="component" value="Unassembled WGS sequence"/>
</dbReference>